<dbReference type="PIRSF" id="PIRSF016838">
    <property type="entry name" value="PafC"/>
    <property type="match status" value="1"/>
</dbReference>
<dbReference type="SUPFAM" id="SSF46785">
    <property type="entry name" value="Winged helix' DNA-binding domain"/>
    <property type="match status" value="1"/>
</dbReference>
<name>A0A1H3SDE2_9ACTN</name>
<dbReference type="InterPro" id="IPR026881">
    <property type="entry name" value="WYL_dom"/>
</dbReference>
<reference evidence="5" key="1">
    <citation type="submission" date="2016-10" db="EMBL/GenBank/DDBJ databases">
        <authorList>
            <person name="Varghese N."/>
            <person name="Submissions S."/>
        </authorList>
    </citation>
    <scope>NUCLEOTIDE SEQUENCE [LARGE SCALE GENOMIC DNA]</scope>
    <source>
        <strain evidence="5">DSM 44718</strain>
    </source>
</reference>
<evidence type="ECO:0000313" key="5">
    <source>
        <dbReference type="Proteomes" id="UP000199632"/>
    </source>
</evidence>
<dbReference type="InterPro" id="IPR028349">
    <property type="entry name" value="PafC-like"/>
</dbReference>
<evidence type="ECO:0000313" key="4">
    <source>
        <dbReference type="EMBL" id="SDZ35615.1"/>
    </source>
</evidence>
<dbReference type="RefSeq" id="WP_090797044.1">
    <property type="nucleotide sequence ID" value="NZ_BOND01000035.1"/>
</dbReference>
<dbReference type="Proteomes" id="UP000199632">
    <property type="component" value="Unassembled WGS sequence"/>
</dbReference>
<evidence type="ECO:0000259" key="2">
    <source>
        <dbReference type="Pfam" id="PF13280"/>
    </source>
</evidence>
<accession>A0A1H3SDE2</accession>
<dbReference type="GO" id="GO:0003677">
    <property type="term" value="F:DNA binding"/>
    <property type="evidence" value="ECO:0007669"/>
    <property type="project" value="UniProtKB-KW"/>
</dbReference>
<protein>
    <submittedName>
        <fullName evidence="4">Predicted DNA-binding transcriptional regulator YafY, contains an HTH and WYL domains</fullName>
    </submittedName>
</protein>
<dbReference type="EMBL" id="FNQB01000002">
    <property type="protein sequence ID" value="SDZ35615.1"/>
    <property type="molecule type" value="Genomic_DNA"/>
</dbReference>
<feature type="domain" description="WCX" evidence="3">
    <location>
        <begin position="238"/>
        <end position="312"/>
    </location>
</feature>
<evidence type="ECO:0000259" key="1">
    <source>
        <dbReference type="Pfam" id="PF08279"/>
    </source>
</evidence>
<keyword evidence="4" id="KW-0238">DNA-binding</keyword>
<keyword evidence="5" id="KW-1185">Reference proteome</keyword>
<dbReference type="Gene3D" id="1.10.10.10">
    <property type="entry name" value="Winged helix-like DNA-binding domain superfamily/Winged helix DNA-binding domain"/>
    <property type="match status" value="1"/>
</dbReference>
<organism evidence="4 5">
    <name type="scientific">Asanoa ishikariensis</name>
    <dbReference type="NCBI Taxonomy" id="137265"/>
    <lineage>
        <taxon>Bacteria</taxon>
        <taxon>Bacillati</taxon>
        <taxon>Actinomycetota</taxon>
        <taxon>Actinomycetes</taxon>
        <taxon>Micromonosporales</taxon>
        <taxon>Micromonosporaceae</taxon>
        <taxon>Asanoa</taxon>
    </lineage>
</organism>
<dbReference type="PROSITE" id="PS52050">
    <property type="entry name" value="WYL"/>
    <property type="match status" value="1"/>
</dbReference>
<dbReference type="OrthoDB" id="3616433at2"/>
<dbReference type="InterPro" id="IPR013196">
    <property type="entry name" value="HTH_11"/>
</dbReference>
<feature type="domain" description="Helix-turn-helix type 11" evidence="1">
    <location>
        <begin position="10"/>
        <end position="62"/>
    </location>
</feature>
<dbReference type="Pfam" id="PF08279">
    <property type="entry name" value="HTH_11"/>
    <property type="match status" value="1"/>
</dbReference>
<dbReference type="PANTHER" id="PTHR34580:SF3">
    <property type="entry name" value="PROTEIN PAFB"/>
    <property type="match status" value="1"/>
</dbReference>
<gene>
    <name evidence="4" type="ORF">SAMN05421684_4824</name>
</gene>
<feature type="domain" description="WYL" evidence="2">
    <location>
        <begin position="144"/>
        <end position="210"/>
    </location>
</feature>
<dbReference type="STRING" id="137265.SAMN05421684_4824"/>
<dbReference type="Pfam" id="PF13280">
    <property type="entry name" value="WYL"/>
    <property type="match status" value="1"/>
</dbReference>
<dbReference type="InterPro" id="IPR036390">
    <property type="entry name" value="WH_DNA-bd_sf"/>
</dbReference>
<evidence type="ECO:0000259" key="3">
    <source>
        <dbReference type="Pfam" id="PF25583"/>
    </source>
</evidence>
<sequence>MSHPASRVLGMLELLQTHHHLTGADLGARLGVDERTVRRYATTLADLGIPVAAARGRYGGYRLSPGYKLPPLMLTDEEAAAVVLGLIAAEHLGLTTEAPATGLALAKIRRVLPTNLAERLAGVQESLGFTVDRRATAARPATTTLLTLGAAARATRRVSLTYRSWKGAVSLREVDPYGLVFHAGRWYVTGFDHRRGEIRTFRLDRITAVDLGEATFVVPDGFDAVGHVTRSLAGVPYTWEVEVLFEADLAQVRRRVPATVAEITETGDGVLLKTRAQSLPGMAQMLAGLGWPFRIVGPPELRDAVREHAERLTEHAAR</sequence>
<proteinExistence type="predicted"/>
<dbReference type="PANTHER" id="PTHR34580">
    <property type="match status" value="1"/>
</dbReference>
<dbReference type="InterPro" id="IPR036388">
    <property type="entry name" value="WH-like_DNA-bd_sf"/>
</dbReference>
<dbReference type="Pfam" id="PF25583">
    <property type="entry name" value="WCX"/>
    <property type="match status" value="1"/>
</dbReference>
<dbReference type="InterPro" id="IPR051534">
    <property type="entry name" value="CBASS_pafABC_assoc_protein"/>
</dbReference>
<dbReference type="AlphaFoldDB" id="A0A1H3SDE2"/>
<dbReference type="InterPro" id="IPR057727">
    <property type="entry name" value="WCX_dom"/>
</dbReference>